<dbReference type="AlphaFoldDB" id="A0A0F9U0R5"/>
<dbReference type="InterPro" id="IPR019468">
    <property type="entry name" value="AdenyloSucc_lyase_C"/>
</dbReference>
<dbReference type="Gene3D" id="1.20.200.10">
    <property type="entry name" value="Fumarase/aspartase (Central domain)"/>
    <property type="match status" value="1"/>
</dbReference>
<proteinExistence type="inferred from homology"/>
<name>A0A0F9U0R5_9ZZZZ</name>
<dbReference type="PRINTS" id="PR00149">
    <property type="entry name" value="FUMRATELYASE"/>
</dbReference>
<dbReference type="InterPro" id="IPR022761">
    <property type="entry name" value="Fumarate_lyase_N"/>
</dbReference>
<dbReference type="Pfam" id="PF00206">
    <property type="entry name" value="Lyase_1"/>
    <property type="match status" value="1"/>
</dbReference>
<dbReference type="GO" id="GO:0003824">
    <property type="term" value="F:catalytic activity"/>
    <property type="evidence" value="ECO:0007669"/>
    <property type="project" value="InterPro"/>
</dbReference>
<dbReference type="PANTHER" id="PTHR43172:SF2">
    <property type="entry name" value="ADENYLOSUCCINATE LYASE C-TERMINAL DOMAIN-CONTAINING PROTEIN"/>
    <property type="match status" value="1"/>
</dbReference>
<dbReference type="InterPro" id="IPR024083">
    <property type="entry name" value="Fumarase/histidase_N"/>
</dbReference>
<dbReference type="PANTHER" id="PTHR43172">
    <property type="entry name" value="ADENYLOSUCCINATE LYASE"/>
    <property type="match status" value="1"/>
</dbReference>
<dbReference type="SMART" id="SM00998">
    <property type="entry name" value="ADSL_C"/>
    <property type="match status" value="1"/>
</dbReference>
<dbReference type="Gene3D" id="1.10.40.30">
    <property type="entry name" value="Fumarase/aspartase (C-terminal domain)"/>
    <property type="match status" value="1"/>
</dbReference>
<dbReference type="SUPFAM" id="SSF48557">
    <property type="entry name" value="L-aspartase-like"/>
    <property type="match status" value="1"/>
</dbReference>
<dbReference type="InterPro" id="IPR008948">
    <property type="entry name" value="L-Aspartase-like"/>
</dbReference>
<gene>
    <name evidence="3" type="ORF">LCGC14_0325410</name>
</gene>
<dbReference type="Pfam" id="PF10397">
    <property type="entry name" value="ADSL_C"/>
    <property type="match status" value="1"/>
</dbReference>
<evidence type="ECO:0000313" key="3">
    <source>
        <dbReference type="EMBL" id="KKN80877.1"/>
    </source>
</evidence>
<feature type="domain" description="Adenylosuccinate lyase C-terminal" evidence="2">
    <location>
        <begin position="376"/>
        <end position="455"/>
    </location>
</feature>
<dbReference type="Gene3D" id="1.10.275.10">
    <property type="entry name" value="Fumarase/aspartase (N-terminal domain)"/>
    <property type="match status" value="1"/>
</dbReference>
<dbReference type="CDD" id="cd01597">
    <property type="entry name" value="pCLME"/>
    <property type="match status" value="1"/>
</dbReference>
<dbReference type="PRINTS" id="PR00145">
    <property type="entry name" value="ARGSUCLYASE"/>
</dbReference>
<evidence type="ECO:0000256" key="1">
    <source>
        <dbReference type="ARBA" id="ARBA00034772"/>
    </source>
</evidence>
<dbReference type="InterPro" id="IPR000362">
    <property type="entry name" value="Fumarate_lyase_fam"/>
</dbReference>
<comment type="similarity">
    <text evidence="1">Belongs to the class-II fumarase/aspartase family.</text>
</comment>
<protein>
    <recommendedName>
        <fullName evidence="2">Adenylosuccinate lyase C-terminal domain-containing protein</fullName>
    </recommendedName>
</protein>
<evidence type="ECO:0000259" key="2">
    <source>
        <dbReference type="SMART" id="SM00998"/>
    </source>
</evidence>
<dbReference type="EMBL" id="LAZR01000224">
    <property type="protein sequence ID" value="KKN80877.1"/>
    <property type="molecule type" value="Genomic_DNA"/>
</dbReference>
<accession>A0A0F9U0R5</accession>
<comment type="caution">
    <text evidence="3">The sequence shown here is derived from an EMBL/GenBank/DDBJ whole genome shotgun (WGS) entry which is preliminary data.</text>
</comment>
<reference evidence="3" key="1">
    <citation type="journal article" date="2015" name="Nature">
        <title>Complex archaea that bridge the gap between prokaryotes and eukaryotes.</title>
        <authorList>
            <person name="Spang A."/>
            <person name="Saw J.H."/>
            <person name="Jorgensen S.L."/>
            <person name="Zaremba-Niedzwiedzka K."/>
            <person name="Martijn J."/>
            <person name="Lind A.E."/>
            <person name="van Eijk R."/>
            <person name="Schleper C."/>
            <person name="Guy L."/>
            <person name="Ettema T.J."/>
        </authorList>
    </citation>
    <scope>NUCLEOTIDE SEQUENCE</scope>
</reference>
<sequence length="458" mass="49261">MTEGSAPVTSHSPKNVTALDSPIWGRSFSDDEMRAIFCSERYLAACTEVEVALARAQAGLGLIPAEAADGIAAASLQPLDHDRLARETEIVGYPILPIVEQLSVTAGEAGKYLHWGATTQDIMDTATVLQIRDGLDLVARRVEGVRRALAGLARTHRDTPMAGRTHMQHALPVTFGYKAATWLSGFDRHAERLEQLSPRVLNVQFSGASGTLASLSGRGLETQSALAAELGLGVPAITWHSIRDGIAETVQTLALIGGSLAKIAGDVAIMMTTELSEVAEPFVRHRGASSTMPQKANPISCELILAGARLMRNHASAMLDAMIHDHERATGPWHLEFSAVPEGFATISGMLAQAEFMLEGLRVYPENMGRNLDHSRGLIVAEAVMMALAPHTGRKEAHDIVYAGCRRAVEGSMSLYDALKDEVALTSHLEVELLKSLTEPRNYLGEAPEMVDRVLAGR</sequence>
<organism evidence="3">
    <name type="scientific">marine sediment metagenome</name>
    <dbReference type="NCBI Taxonomy" id="412755"/>
    <lineage>
        <taxon>unclassified sequences</taxon>
        <taxon>metagenomes</taxon>
        <taxon>ecological metagenomes</taxon>
    </lineage>
</organism>